<dbReference type="AlphaFoldDB" id="A0A167IPQ4"/>
<proteinExistence type="predicted"/>
<dbReference type="EMBL" id="LRXL01000026">
    <property type="protein sequence ID" value="OAB79889.1"/>
    <property type="molecule type" value="Genomic_DNA"/>
</dbReference>
<dbReference type="InterPro" id="IPR024131">
    <property type="entry name" value="UPF0489"/>
</dbReference>
<organism evidence="1 2">
    <name type="scientific">Cochleicola gelatinilyticus</name>
    <dbReference type="NCBI Taxonomy" id="1763537"/>
    <lineage>
        <taxon>Bacteria</taxon>
        <taxon>Pseudomonadati</taxon>
        <taxon>Bacteroidota</taxon>
        <taxon>Flavobacteriia</taxon>
        <taxon>Flavobacteriales</taxon>
        <taxon>Flavobacteriaceae</taxon>
        <taxon>Cochleicola</taxon>
    </lineage>
</organism>
<dbReference type="PANTHER" id="PTHR13225:SF3">
    <property type="entry name" value="UPF0489 PROTEIN C5ORF22"/>
    <property type="match status" value="1"/>
</dbReference>
<reference evidence="1 2" key="1">
    <citation type="submission" date="2016-02" db="EMBL/GenBank/DDBJ databases">
        <title>Ulvibacter sp. LPB0005, isolated from Thais luteostoma.</title>
        <authorList>
            <person name="Shin S.-K."/>
            <person name="Yi H."/>
        </authorList>
    </citation>
    <scope>NUCLEOTIDE SEQUENCE [LARGE SCALE GENOMIC DNA]</scope>
    <source>
        <strain evidence="1 2">LPB0005</strain>
    </source>
</reference>
<name>A0A167IPQ4_9FLAO</name>
<evidence type="ECO:0000313" key="1">
    <source>
        <dbReference type="EMBL" id="OAB79889.1"/>
    </source>
</evidence>
<protein>
    <submittedName>
        <fullName evidence="1">Uncharacterized protein</fullName>
    </submittedName>
</protein>
<dbReference type="Pfam" id="PF12640">
    <property type="entry name" value="UPF0489"/>
    <property type="match status" value="1"/>
</dbReference>
<dbReference type="PANTHER" id="PTHR13225">
    <property type="entry name" value="MISEXPRESSION SUPPRESSOR OF RAS 6"/>
    <property type="match status" value="1"/>
</dbReference>
<keyword evidence="2" id="KW-1185">Reference proteome</keyword>
<evidence type="ECO:0000313" key="2">
    <source>
        <dbReference type="Proteomes" id="UP000077013"/>
    </source>
</evidence>
<accession>A0A167IPQ4</accession>
<dbReference type="Proteomes" id="UP000077013">
    <property type="component" value="Unassembled WGS sequence"/>
</dbReference>
<comment type="caution">
    <text evidence="1">The sequence shown here is derived from an EMBL/GenBank/DDBJ whole genome shotgun (WGS) entry which is preliminary data.</text>
</comment>
<dbReference type="RefSeq" id="WP_068589948.1">
    <property type="nucleotide sequence ID" value="NZ_LRXL01000026.1"/>
</dbReference>
<sequence>MKPDDLKTNLSNSKRPHRIPIYILEEHNEAFPVWIKTINNFDLSKRGHTLLHFDDHSDMTTLRVNTPMRSVFDWSYNQLETFARDELTIASFIKAASFVGIFKNVVWCKVDAGREVSSKYFITSYNNDYKNLLSGTETKNNPLLEFDHEVVSYTKLGVKHLENKKYGDVLLDIDLDYFSCNIQPENNKEIIIEVTQEEYNNFKSDPYHPIRFISNTVMTRSVEDSYFLIINYYKDVFPSPRRVSETLIKDRIDTFINTLKSLNINPLLITVCRSVKSGYTPKDQWKFIEKEVLLGLNKLYNLKDPVSMA</sequence>
<gene>
    <name evidence="1" type="ORF">ULVI_03880</name>
</gene>